<feature type="region of interest" description="Disordered" evidence="1">
    <location>
        <begin position="21"/>
        <end position="79"/>
    </location>
</feature>
<reference evidence="5 6" key="1">
    <citation type="submission" date="2013-08" db="EMBL/GenBank/DDBJ databases">
        <authorList>
            <person name="Huang J."/>
            <person name="Wang G."/>
        </authorList>
    </citation>
    <scope>NUCLEOTIDE SEQUENCE [LARGE SCALE GENOMIC DNA]</scope>
    <source>
        <strain evidence="5 6">BH030004</strain>
    </source>
</reference>
<keyword evidence="6" id="KW-1185">Reference proteome</keyword>
<evidence type="ECO:0000256" key="2">
    <source>
        <dbReference type="SAM" id="SignalP"/>
    </source>
</evidence>
<evidence type="ECO:0008006" key="7">
    <source>
        <dbReference type="Google" id="ProtNLM"/>
    </source>
</evidence>
<sequence length="377" mass="43341">MQKRWMLLLAMVTILVLAACSEQSSKENEESSQKDNNEKQEQNQEKEDPVEVVDKDEQENKEEKEEKKEPEFAHIYPLTGKGTDEPVNHRIISVMVNNHSKARPQTGLNQADMVYEILAEGPITRFLAFYHTEKPPLVGPVRSAREYYFRIAKGYNALYLYHGAAQYIEDKLKAGYIDHINGMYYDNDRHLFKRESFRYAPHNSYLMIRNVYDVAKQKGYEVEKEHKPLPFLNDEQIKNISGNEATTINITYSDSPRETVKFEYNQDTQKYTRFNDGSKTADLNSKEPTTVDNVFIVETGHQVIDSKLRRAIDTESGGNGYLIQKGKVQQVSWKNVDGRIIPFKDGKKLGFVPGKTWVNIVPESPGIQQSVTFTSPQ</sequence>
<dbReference type="EMBL" id="AVPF01000018">
    <property type="protein sequence ID" value="KGX88691.1"/>
    <property type="molecule type" value="Genomic_DNA"/>
</dbReference>
<evidence type="ECO:0000259" key="4">
    <source>
        <dbReference type="Pfam" id="PF17479"/>
    </source>
</evidence>
<dbReference type="Gene3D" id="3.50.90.10">
    <property type="entry name" value="YerB-like"/>
    <property type="match status" value="1"/>
</dbReference>
<keyword evidence="2" id="KW-0732">Signal</keyword>
<dbReference type="Pfam" id="PF11258">
    <property type="entry name" value="DUF3048"/>
    <property type="match status" value="1"/>
</dbReference>
<dbReference type="Proteomes" id="UP000030403">
    <property type="component" value="Unassembled WGS sequence"/>
</dbReference>
<feature type="compositionally biased region" description="Basic and acidic residues" evidence="1">
    <location>
        <begin position="61"/>
        <end position="72"/>
    </location>
</feature>
<evidence type="ECO:0000256" key="1">
    <source>
        <dbReference type="SAM" id="MobiDB-lite"/>
    </source>
</evidence>
<evidence type="ECO:0000259" key="3">
    <source>
        <dbReference type="Pfam" id="PF11258"/>
    </source>
</evidence>
<dbReference type="Pfam" id="PF17479">
    <property type="entry name" value="DUF3048_C"/>
    <property type="match status" value="1"/>
</dbReference>
<feature type="domain" description="DUF3048" evidence="4">
    <location>
        <begin position="250"/>
        <end position="358"/>
    </location>
</feature>
<dbReference type="PROSITE" id="PS51257">
    <property type="entry name" value="PROKAR_LIPOPROTEIN"/>
    <property type="match status" value="1"/>
</dbReference>
<dbReference type="InterPro" id="IPR023158">
    <property type="entry name" value="YerB-like_sf"/>
</dbReference>
<dbReference type="eggNOG" id="COG1470">
    <property type="taxonomic scope" value="Bacteria"/>
</dbReference>
<protein>
    <recommendedName>
        <fullName evidence="7">Lipoprotein YerB</fullName>
    </recommendedName>
</protein>
<feature type="signal peptide" evidence="2">
    <location>
        <begin position="1"/>
        <end position="18"/>
    </location>
</feature>
<name>A0A0A5G6E0_9BACI</name>
<dbReference type="STRING" id="1385511.GCA_000425225_02962"/>
<accession>A0A0A5G6E0</accession>
<organism evidence="5 6">
    <name type="scientific">Pontibacillus marinus BH030004 = DSM 16465</name>
    <dbReference type="NCBI Taxonomy" id="1385511"/>
    <lineage>
        <taxon>Bacteria</taxon>
        <taxon>Bacillati</taxon>
        <taxon>Bacillota</taxon>
        <taxon>Bacilli</taxon>
        <taxon>Bacillales</taxon>
        <taxon>Bacillaceae</taxon>
        <taxon>Pontibacillus</taxon>
    </lineage>
</organism>
<dbReference type="AlphaFoldDB" id="A0A0A5G6E0"/>
<comment type="caution">
    <text evidence="5">The sequence shown here is derived from an EMBL/GenBank/DDBJ whole genome shotgun (WGS) entry which is preliminary data.</text>
</comment>
<dbReference type="InterPro" id="IPR021416">
    <property type="entry name" value="DUF3048_N"/>
</dbReference>
<feature type="domain" description="DUF3048" evidence="3">
    <location>
        <begin position="78"/>
        <end position="220"/>
    </location>
</feature>
<dbReference type="InterPro" id="IPR035328">
    <property type="entry name" value="DUF3048_C"/>
</dbReference>
<dbReference type="RefSeq" id="WP_027446609.1">
    <property type="nucleotide sequence ID" value="NZ_AULJ01000037.1"/>
</dbReference>
<evidence type="ECO:0000313" key="5">
    <source>
        <dbReference type="EMBL" id="KGX88691.1"/>
    </source>
</evidence>
<evidence type="ECO:0000313" key="6">
    <source>
        <dbReference type="Proteomes" id="UP000030403"/>
    </source>
</evidence>
<feature type="chain" id="PRO_5039076428" description="Lipoprotein YerB" evidence="2">
    <location>
        <begin position="19"/>
        <end position="377"/>
    </location>
</feature>
<proteinExistence type="predicted"/>
<gene>
    <name evidence="5" type="ORF">N783_07340</name>
</gene>
<dbReference type="OrthoDB" id="9779102at2"/>
<feature type="compositionally biased region" description="Basic and acidic residues" evidence="1">
    <location>
        <begin position="24"/>
        <end position="55"/>
    </location>
</feature>
<dbReference type="SUPFAM" id="SSF159774">
    <property type="entry name" value="YerB-like"/>
    <property type="match status" value="1"/>
</dbReference>